<protein>
    <recommendedName>
        <fullName evidence="5">Phage shock protein B</fullName>
    </recommendedName>
</protein>
<dbReference type="OrthoDB" id="5772882at2"/>
<name>A0A1H4G394_ALKAM</name>
<keyword evidence="4" id="KW-1185">Reference proteome</keyword>
<dbReference type="RefSeq" id="WP_091345439.1">
    <property type="nucleotide sequence ID" value="NZ_FNRM01000016.1"/>
</dbReference>
<evidence type="ECO:0000256" key="2">
    <source>
        <dbReference type="SAM" id="Phobius"/>
    </source>
</evidence>
<keyword evidence="2" id="KW-0812">Transmembrane</keyword>
<keyword evidence="2" id="KW-1133">Transmembrane helix</keyword>
<dbReference type="EMBL" id="FNRM01000016">
    <property type="protein sequence ID" value="SEB03520.1"/>
    <property type="molecule type" value="Genomic_DNA"/>
</dbReference>
<evidence type="ECO:0000256" key="1">
    <source>
        <dbReference type="SAM" id="Coils"/>
    </source>
</evidence>
<keyword evidence="2" id="KW-0472">Membrane</keyword>
<evidence type="ECO:0008006" key="5">
    <source>
        <dbReference type="Google" id="ProtNLM"/>
    </source>
</evidence>
<dbReference type="Proteomes" id="UP000198773">
    <property type="component" value="Unassembled WGS sequence"/>
</dbReference>
<sequence length="70" mass="7958">MGPFEIAAIAIIGGLAYSAYETYSKNKHRTNKADVQALEDEIKRLKERVSTLESIVTDKSYQLKEQINRL</sequence>
<reference evidence="3 4" key="1">
    <citation type="submission" date="2016-10" db="EMBL/GenBank/DDBJ databases">
        <authorList>
            <person name="de Groot N.N."/>
        </authorList>
    </citation>
    <scope>NUCLEOTIDE SEQUENCE [LARGE SCALE GENOMIC DNA]</scope>
    <source>
        <strain evidence="3 4">CGMCC 1.3430</strain>
    </source>
</reference>
<feature type="transmembrane region" description="Helical" evidence="2">
    <location>
        <begin position="6"/>
        <end position="23"/>
    </location>
</feature>
<evidence type="ECO:0000313" key="3">
    <source>
        <dbReference type="EMBL" id="SEB03520.1"/>
    </source>
</evidence>
<evidence type="ECO:0000313" key="4">
    <source>
        <dbReference type="Proteomes" id="UP000198773"/>
    </source>
</evidence>
<feature type="coiled-coil region" evidence="1">
    <location>
        <begin position="28"/>
        <end position="55"/>
    </location>
</feature>
<gene>
    <name evidence="3" type="ORF">SAMN04488051_11617</name>
</gene>
<keyword evidence="1" id="KW-0175">Coiled coil</keyword>
<organism evidence="3 4">
    <name type="scientific">Alkalimonas amylolytica</name>
    <dbReference type="NCBI Taxonomy" id="152573"/>
    <lineage>
        <taxon>Bacteria</taxon>
        <taxon>Pseudomonadati</taxon>
        <taxon>Pseudomonadota</taxon>
        <taxon>Gammaproteobacteria</taxon>
        <taxon>Alkalimonas</taxon>
    </lineage>
</organism>
<proteinExistence type="predicted"/>
<accession>A0A1H4G394</accession>
<dbReference type="AlphaFoldDB" id="A0A1H4G394"/>